<accession>A0AAD6ZYR5</accession>
<keyword evidence="3" id="KW-1185">Reference proteome</keyword>
<comment type="caution">
    <text evidence="2">The sequence shown here is derived from an EMBL/GenBank/DDBJ whole genome shotgun (WGS) entry which is preliminary data.</text>
</comment>
<reference evidence="2" key="1">
    <citation type="submission" date="2023-03" db="EMBL/GenBank/DDBJ databases">
        <title>Massive genome expansion in bonnet fungi (Mycena s.s.) driven by repeated elements and novel gene families across ecological guilds.</title>
        <authorList>
            <consortium name="Lawrence Berkeley National Laboratory"/>
            <person name="Harder C.B."/>
            <person name="Miyauchi S."/>
            <person name="Viragh M."/>
            <person name="Kuo A."/>
            <person name="Thoen E."/>
            <person name="Andreopoulos B."/>
            <person name="Lu D."/>
            <person name="Skrede I."/>
            <person name="Drula E."/>
            <person name="Henrissat B."/>
            <person name="Morin E."/>
            <person name="Kohler A."/>
            <person name="Barry K."/>
            <person name="LaButti K."/>
            <person name="Morin E."/>
            <person name="Salamov A."/>
            <person name="Lipzen A."/>
            <person name="Mereny Z."/>
            <person name="Hegedus B."/>
            <person name="Baldrian P."/>
            <person name="Stursova M."/>
            <person name="Weitz H."/>
            <person name="Taylor A."/>
            <person name="Grigoriev I.V."/>
            <person name="Nagy L.G."/>
            <person name="Martin F."/>
            <person name="Kauserud H."/>
        </authorList>
    </citation>
    <scope>NUCLEOTIDE SEQUENCE</scope>
    <source>
        <strain evidence="2">CBHHK002</strain>
    </source>
</reference>
<feature type="region of interest" description="Disordered" evidence="1">
    <location>
        <begin position="189"/>
        <end position="220"/>
    </location>
</feature>
<evidence type="ECO:0000313" key="2">
    <source>
        <dbReference type="EMBL" id="KAJ7346105.1"/>
    </source>
</evidence>
<name>A0AAD6ZYR5_9AGAR</name>
<evidence type="ECO:0000313" key="3">
    <source>
        <dbReference type="Proteomes" id="UP001218218"/>
    </source>
</evidence>
<dbReference type="EMBL" id="JARIHO010000021">
    <property type="protein sequence ID" value="KAJ7346105.1"/>
    <property type="molecule type" value="Genomic_DNA"/>
</dbReference>
<evidence type="ECO:0000256" key="1">
    <source>
        <dbReference type="SAM" id="MobiDB-lite"/>
    </source>
</evidence>
<sequence length="458" mass="49646">MFSPEWLPTQVQQNQSNIALHNAEILATKDNGTLPSTSVYPVNVVNALDPTVPVPTNEMTVWHQKKITNLHILQSLHVFTHVSVNDCRLILLLCSSCVGSSRRPFSEKYPPEKTAAALQWSTVQDALTKRAGNRGICNNFYVLHGVFPLGFTNPEPPVIITTRIIRPIRPSFRLPVDGTAVLTAIRPTGPHAGETGAQGRDGTVVPTPPGHIGSKPDADGTGGYSLSSICVARCKYRQSGRGTTRRSPAVEAVALFDGRKAGDGARGGRRWASAVGVVIDEGFGWLVGGADVGVAKGGVARWKAGWKEDRGMTGGLCHLGFGRLRLRADNLQEQVLRRNGGTLDAVEGVQALFDVNESNAQLPKRLALETILDVTRIQVADDYGSKVERVRWERGTRQSGLGWQVLWRKSHTGGSARDCARYLSVSYGVIVEGRGKGAVIVDNISNIRLKLSGLRMWL</sequence>
<dbReference type="Proteomes" id="UP001218218">
    <property type="component" value="Unassembled WGS sequence"/>
</dbReference>
<organism evidence="2 3">
    <name type="scientific">Mycena albidolilacea</name>
    <dbReference type="NCBI Taxonomy" id="1033008"/>
    <lineage>
        <taxon>Eukaryota</taxon>
        <taxon>Fungi</taxon>
        <taxon>Dikarya</taxon>
        <taxon>Basidiomycota</taxon>
        <taxon>Agaricomycotina</taxon>
        <taxon>Agaricomycetes</taxon>
        <taxon>Agaricomycetidae</taxon>
        <taxon>Agaricales</taxon>
        <taxon>Marasmiineae</taxon>
        <taxon>Mycenaceae</taxon>
        <taxon>Mycena</taxon>
    </lineage>
</organism>
<protein>
    <submittedName>
        <fullName evidence="2">Uncharacterized protein</fullName>
    </submittedName>
</protein>
<proteinExistence type="predicted"/>
<gene>
    <name evidence="2" type="ORF">DFH08DRAFT_809945</name>
</gene>
<dbReference type="AlphaFoldDB" id="A0AAD6ZYR5"/>